<dbReference type="EMBL" id="CP001542">
    <property type="protein sequence ID" value="ACN93110.1"/>
    <property type="molecule type" value="Genomic_DNA"/>
</dbReference>
<accession>A0A7U3YBL7</accession>
<reference evidence="1 2" key="1">
    <citation type="journal article" date="2011" name="J. Bacteriol.">
        <title>Whole-genome sequences of thirteen isolates of Borrelia burgdorferi.</title>
        <authorList>
            <person name="Schutzer S.E."/>
            <person name="Fraser-Liggett C.M."/>
            <person name="Casjens S.R."/>
            <person name="Qiu W.G."/>
            <person name="Dunn J.J."/>
            <person name="Mongodin E.F."/>
            <person name="Luft B.J."/>
        </authorList>
    </citation>
    <scope>NUCLEOTIDE SEQUENCE [LARGE SCALE GENOMIC DNA]</scope>
    <source>
        <strain evidence="1 2">118a</strain>
        <plasmid evidence="1 2">118a_lp54</plasmid>
    </source>
</reference>
<geneLocation type="plasmid" evidence="1 2">
    <name>118a_lp54</name>
</geneLocation>
<dbReference type="Proteomes" id="UP000006208">
    <property type="component" value="Plasmid 118a_lp54"/>
</dbReference>
<proteinExistence type="predicted"/>
<sequence length="39" mass="4544">MFFYLKKQFIKAAASLIPFIVRNSAIHTFSVCKVSYIFI</sequence>
<gene>
    <name evidence="1" type="ORF">BBU118A_A05</name>
</gene>
<keyword evidence="1" id="KW-0614">Plasmid</keyword>
<evidence type="ECO:0000313" key="2">
    <source>
        <dbReference type="Proteomes" id="UP000006208"/>
    </source>
</evidence>
<dbReference type="AlphaFoldDB" id="A0A7U3YBL7"/>
<name>A0A7U3YBL7_BORBG</name>
<protein>
    <submittedName>
        <fullName evidence="1">Uncharacterized protein</fullName>
    </submittedName>
</protein>
<evidence type="ECO:0000313" key="1">
    <source>
        <dbReference type="EMBL" id="ACN93110.1"/>
    </source>
</evidence>
<organism evidence="1 2">
    <name type="scientific">Borreliella burgdorferi 118a</name>
    <dbReference type="NCBI Taxonomy" id="476210"/>
    <lineage>
        <taxon>Bacteria</taxon>
        <taxon>Pseudomonadati</taxon>
        <taxon>Spirochaetota</taxon>
        <taxon>Spirochaetia</taxon>
        <taxon>Spirochaetales</taxon>
        <taxon>Borreliaceae</taxon>
        <taxon>Borreliella</taxon>
    </lineage>
</organism>